<keyword evidence="11" id="KW-1185">Reference proteome</keyword>
<evidence type="ECO:0000256" key="1">
    <source>
        <dbReference type="ARBA" id="ARBA00004141"/>
    </source>
</evidence>
<feature type="transmembrane region" description="Helical" evidence="8">
    <location>
        <begin position="144"/>
        <end position="165"/>
    </location>
</feature>
<evidence type="ECO:0000256" key="6">
    <source>
        <dbReference type="ARBA" id="ARBA00023136"/>
    </source>
</evidence>
<feature type="transmembrane region" description="Helical" evidence="8">
    <location>
        <begin position="213"/>
        <end position="233"/>
    </location>
</feature>
<feature type="transmembrane region" description="Helical" evidence="8">
    <location>
        <begin position="77"/>
        <end position="98"/>
    </location>
</feature>
<accession>A0ABZ1F463</accession>
<evidence type="ECO:0000313" key="10">
    <source>
        <dbReference type="EMBL" id="WSB11199.1"/>
    </source>
</evidence>
<keyword evidence="3 8" id="KW-0812">Transmembrane</keyword>
<sequence>MSGDLHLQAAGASAGAGDVTVLLLALALIVAVARVFGRLATWVGQPPVIGEIVAGVLLGPTLLGGTAAVIFPDGIRPLLSALADVGLMLFMFVIGLELNREVVRRTRSTAAGVAVACMAVPFVLGVLLARYLSGHHETGHALGFQLFLGAAMSITAFPVLARILADRGLQHTRVGSIALTSAAAGDAFAWVMLALVVWLSGADAGHPWRLALLVPYAVAMLFVVRPLLLRAFARREKAQGPAPRLPAPWLSLLLAGLLASAALTQWLGIHFIFGAFFFGALVPRGTGGWVREEVAARISPLNHALLLPIFFVVAGLQTDLSGLGLSGVRDFLLILLVAVGGKFLGVLAGTGGRRMPVAPTVALGALMNTRGLTELVILGVGVQAGLLGNDLYSLMVLMAVTTTLMAAPILRLCGFGLPRAGLGDVTGAVPRPAPAEGEEKARAPVAPPAGDLSETPRGAAPVSPDTPHLGDS</sequence>
<keyword evidence="4 8" id="KW-1133">Transmembrane helix</keyword>
<evidence type="ECO:0000256" key="3">
    <source>
        <dbReference type="ARBA" id="ARBA00022692"/>
    </source>
</evidence>
<feature type="transmembrane region" description="Helical" evidence="8">
    <location>
        <begin position="12"/>
        <end position="36"/>
    </location>
</feature>
<evidence type="ECO:0000256" key="7">
    <source>
        <dbReference type="SAM" id="MobiDB-lite"/>
    </source>
</evidence>
<evidence type="ECO:0000256" key="2">
    <source>
        <dbReference type="ARBA" id="ARBA00022448"/>
    </source>
</evidence>
<feature type="domain" description="Cation/H+ exchanger transmembrane" evidence="9">
    <location>
        <begin position="31"/>
        <end position="410"/>
    </location>
</feature>
<evidence type="ECO:0000256" key="5">
    <source>
        <dbReference type="ARBA" id="ARBA00023065"/>
    </source>
</evidence>
<proteinExistence type="predicted"/>
<dbReference type="Proteomes" id="UP001356428">
    <property type="component" value="Chromosome"/>
</dbReference>
<dbReference type="Gene3D" id="1.20.1530.20">
    <property type="match status" value="1"/>
</dbReference>
<feature type="transmembrane region" description="Helical" evidence="8">
    <location>
        <begin position="110"/>
        <end position="132"/>
    </location>
</feature>
<dbReference type="Pfam" id="PF00999">
    <property type="entry name" value="Na_H_Exchanger"/>
    <property type="match status" value="1"/>
</dbReference>
<feature type="transmembrane region" description="Helical" evidence="8">
    <location>
        <begin position="391"/>
        <end position="410"/>
    </location>
</feature>
<evidence type="ECO:0000259" key="9">
    <source>
        <dbReference type="Pfam" id="PF00999"/>
    </source>
</evidence>
<evidence type="ECO:0000256" key="8">
    <source>
        <dbReference type="SAM" id="Phobius"/>
    </source>
</evidence>
<dbReference type="PANTHER" id="PTHR32468">
    <property type="entry name" value="CATION/H + ANTIPORTER"/>
    <property type="match status" value="1"/>
</dbReference>
<feature type="transmembrane region" description="Helical" evidence="8">
    <location>
        <begin position="177"/>
        <end position="201"/>
    </location>
</feature>
<feature type="transmembrane region" description="Helical" evidence="8">
    <location>
        <begin position="245"/>
        <end position="263"/>
    </location>
</feature>
<dbReference type="RefSeq" id="WP_326702822.1">
    <property type="nucleotide sequence ID" value="NZ_CP109083.1"/>
</dbReference>
<name>A0ABZ1F463_9ACTN</name>
<evidence type="ECO:0000256" key="4">
    <source>
        <dbReference type="ARBA" id="ARBA00022989"/>
    </source>
</evidence>
<dbReference type="PANTHER" id="PTHR32468:SF0">
    <property type="entry name" value="K(+)_H(+) ANTIPORTER 1"/>
    <property type="match status" value="1"/>
</dbReference>
<feature type="transmembrane region" description="Helical" evidence="8">
    <location>
        <begin position="48"/>
        <end position="71"/>
    </location>
</feature>
<keyword evidence="6 8" id="KW-0472">Membrane</keyword>
<feature type="region of interest" description="Disordered" evidence="7">
    <location>
        <begin position="428"/>
        <end position="472"/>
    </location>
</feature>
<reference evidence="10 11" key="1">
    <citation type="submission" date="2022-10" db="EMBL/GenBank/DDBJ databases">
        <title>The complete genomes of actinobacterial strains from the NBC collection.</title>
        <authorList>
            <person name="Joergensen T.S."/>
            <person name="Alvarez Arevalo M."/>
            <person name="Sterndorff E.B."/>
            <person name="Faurdal D."/>
            <person name="Vuksanovic O."/>
            <person name="Mourched A.-S."/>
            <person name="Charusanti P."/>
            <person name="Shaw S."/>
            <person name="Blin K."/>
            <person name="Weber T."/>
        </authorList>
    </citation>
    <scope>NUCLEOTIDE SEQUENCE [LARGE SCALE GENOMIC DNA]</scope>
    <source>
        <strain evidence="10 11">NBC 01792</strain>
    </source>
</reference>
<keyword evidence="5" id="KW-0406">Ion transport</keyword>
<dbReference type="InterPro" id="IPR006153">
    <property type="entry name" value="Cation/H_exchanger_TM"/>
</dbReference>
<feature type="transmembrane region" description="Helical" evidence="8">
    <location>
        <begin position="331"/>
        <end position="349"/>
    </location>
</feature>
<evidence type="ECO:0000313" key="11">
    <source>
        <dbReference type="Proteomes" id="UP001356428"/>
    </source>
</evidence>
<keyword evidence="2" id="KW-0813">Transport</keyword>
<gene>
    <name evidence="10" type="ORF">OG849_30085</name>
</gene>
<comment type="subcellular location">
    <subcellularLocation>
        <location evidence="1">Membrane</location>
        <topology evidence="1">Multi-pass membrane protein</topology>
    </subcellularLocation>
</comment>
<dbReference type="EMBL" id="CP109083">
    <property type="protein sequence ID" value="WSB11199.1"/>
    <property type="molecule type" value="Genomic_DNA"/>
</dbReference>
<feature type="transmembrane region" description="Helical" evidence="8">
    <location>
        <begin position="302"/>
        <end position="325"/>
    </location>
</feature>
<protein>
    <submittedName>
        <fullName evidence="10">Cation:proton antiporter</fullName>
    </submittedName>
</protein>
<organism evidence="10 11">
    <name type="scientific">Streptomyces cyaneofuscatus</name>
    <dbReference type="NCBI Taxonomy" id="66883"/>
    <lineage>
        <taxon>Bacteria</taxon>
        <taxon>Bacillati</taxon>
        <taxon>Actinomycetota</taxon>
        <taxon>Actinomycetes</taxon>
        <taxon>Kitasatosporales</taxon>
        <taxon>Streptomycetaceae</taxon>
        <taxon>Streptomyces</taxon>
    </lineage>
</organism>
<dbReference type="InterPro" id="IPR050794">
    <property type="entry name" value="CPA2_transporter"/>
</dbReference>
<dbReference type="InterPro" id="IPR038770">
    <property type="entry name" value="Na+/solute_symporter_sf"/>
</dbReference>